<feature type="transmembrane region" description="Helical" evidence="1">
    <location>
        <begin position="6"/>
        <end position="24"/>
    </location>
</feature>
<comment type="caution">
    <text evidence="2">The sequence shown here is derived from an EMBL/GenBank/DDBJ whole genome shotgun (WGS) entry which is preliminary data.</text>
</comment>
<protein>
    <submittedName>
        <fullName evidence="2">Uncharacterized protein</fullName>
    </submittedName>
</protein>
<keyword evidence="1" id="KW-0472">Membrane</keyword>
<accession>A0ABW3VUK2</accession>
<proteinExistence type="predicted"/>
<evidence type="ECO:0000313" key="2">
    <source>
        <dbReference type="EMBL" id="MFD1238100.1"/>
    </source>
</evidence>
<dbReference type="RefSeq" id="WP_346092940.1">
    <property type="nucleotide sequence ID" value="NZ_BAABKS010000066.1"/>
</dbReference>
<evidence type="ECO:0000256" key="1">
    <source>
        <dbReference type="SAM" id="Phobius"/>
    </source>
</evidence>
<dbReference type="Proteomes" id="UP001597182">
    <property type="component" value="Unassembled WGS sequence"/>
</dbReference>
<dbReference type="EMBL" id="JBHTMB010000333">
    <property type="protein sequence ID" value="MFD1238100.1"/>
    <property type="molecule type" value="Genomic_DNA"/>
</dbReference>
<keyword evidence="1" id="KW-0812">Transmembrane</keyword>
<keyword evidence="3" id="KW-1185">Reference proteome</keyword>
<reference evidence="3" key="1">
    <citation type="journal article" date="2019" name="Int. J. Syst. Evol. Microbiol.">
        <title>The Global Catalogue of Microorganisms (GCM) 10K type strain sequencing project: providing services to taxonomists for standard genome sequencing and annotation.</title>
        <authorList>
            <consortium name="The Broad Institute Genomics Platform"/>
            <consortium name="The Broad Institute Genome Sequencing Center for Infectious Disease"/>
            <person name="Wu L."/>
            <person name="Ma J."/>
        </authorList>
    </citation>
    <scope>NUCLEOTIDE SEQUENCE [LARGE SCALE GENOMIC DNA]</scope>
    <source>
        <strain evidence="3">CCUG 49018</strain>
    </source>
</reference>
<feature type="transmembrane region" description="Helical" evidence="1">
    <location>
        <begin position="70"/>
        <end position="93"/>
    </location>
</feature>
<organism evidence="2 3">
    <name type="scientific">Pseudonocardia benzenivorans</name>
    <dbReference type="NCBI Taxonomy" id="228005"/>
    <lineage>
        <taxon>Bacteria</taxon>
        <taxon>Bacillati</taxon>
        <taxon>Actinomycetota</taxon>
        <taxon>Actinomycetes</taxon>
        <taxon>Pseudonocardiales</taxon>
        <taxon>Pseudonocardiaceae</taxon>
        <taxon>Pseudonocardia</taxon>
    </lineage>
</organism>
<name>A0ABW3VUK2_9PSEU</name>
<sequence>MSGSTIVVLLLIAAGIGLVWSWIAGARAGRAVANTMHQAGRAGGIAGRSLAIAVAVVAVQWVVVRMTTDVVAIAAVLGVPAVLSGITVARLLAGPADVLRVSRGSIR</sequence>
<keyword evidence="1" id="KW-1133">Transmembrane helix</keyword>
<gene>
    <name evidence="2" type="ORF">ACFQ34_32885</name>
</gene>
<feature type="transmembrane region" description="Helical" evidence="1">
    <location>
        <begin position="45"/>
        <end position="64"/>
    </location>
</feature>
<evidence type="ECO:0000313" key="3">
    <source>
        <dbReference type="Proteomes" id="UP001597182"/>
    </source>
</evidence>